<accession>A0A4Y7T4K6</accession>
<reference evidence="2 3" key="1">
    <citation type="journal article" date="2019" name="Nat. Ecol. Evol.">
        <title>Megaphylogeny resolves global patterns of mushroom evolution.</title>
        <authorList>
            <person name="Varga T."/>
            <person name="Krizsan K."/>
            <person name="Foldi C."/>
            <person name="Dima B."/>
            <person name="Sanchez-Garcia M."/>
            <person name="Sanchez-Ramirez S."/>
            <person name="Szollosi G.J."/>
            <person name="Szarkandi J.G."/>
            <person name="Papp V."/>
            <person name="Albert L."/>
            <person name="Andreopoulos W."/>
            <person name="Angelini C."/>
            <person name="Antonin V."/>
            <person name="Barry K.W."/>
            <person name="Bougher N.L."/>
            <person name="Buchanan P."/>
            <person name="Buyck B."/>
            <person name="Bense V."/>
            <person name="Catcheside P."/>
            <person name="Chovatia M."/>
            <person name="Cooper J."/>
            <person name="Damon W."/>
            <person name="Desjardin D."/>
            <person name="Finy P."/>
            <person name="Geml J."/>
            <person name="Haridas S."/>
            <person name="Hughes K."/>
            <person name="Justo A."/>
            <person name="Karasinski D."/>
            <person name="Kautmanova I."/>
            <person name="Kiss B."/>
            <person name="Kocsube S."/>
            <person name="Kotiranta H."/>
            <person name="LaButti K.M."/>
            <person name="Lechner B.E."/>
            <person name="Liimatainen K."/>
            <person name="Lipzen A."/>
            <person name="Lukacs Z."/>
            <person name="Mihaltcheva S."/>
            <person name="Morgado L.N."/>
            <person name="Niskanen T."/>
            <person name="Noordeloos M.E."/>
            <person name="Ohm R.A."/>
            <person name="Ortiz-Santana B."/>
            <person name="Ovrebo C."/>
            <person name="Racz N."/>
            <person name="Riley R."/>
            <person name="Savchenko A."/>
            <person name="Shiryaev A."/>
            <person name="Soop K."/>
            <person name="Spirin V."/>
            <person name="Szebenyi C."/>
            <person name="Tomsovsky M."/>
            <person name="Tulloss R.E."/>
            <person name="Uehling J."/>
            <person name="Grigoriev I.V."/>
            <person name="Vagvolgyi C."/>
            <person name="Papp T."/>
            <person name="Martin F.M."/>
            <person name="Miettinen O."/>
            <person name="Hibbett D.S."/>
            <person name="Nagy L.G."/>
        </authorList>
    </citation>
    <scope>NUCLEOTIDE SEQUENCE [LARGE SCALE GENOMIC DNA]</scope>
    <source>
        <strain evidence="2 3">FP101781</strain>
    </source>
</reference>
<protein>
    <submittedName>
        <fullName evidence="2">Uncharacterized protein</fullName>
    </submittedName>
</protein>
<keyword evidence="3" id="KW-1185">Reference proteome</keyword>
<feature type="region of interest" description="Disordered" evidence="1">
    <location>
        <begin position="100"/>
        <end position="122"/>
    </location>
</feature>
<dbReference type="AlphaFoldDB" id="A0A4Y7T4K6"/>
<dbReference type="EMBL" id="QPFP01000029">
    <property type="protein sequence ID" value="TEB29106.1"/>
    <property type="molecule type" value="Genomic_DNA"/>
</dbReference>
<sequence length="165" mass="17879">MVTTLSVYEREASLRLVFQQSTDPTGVGYNEPTATIHGCCMPIVLRLERPLIDQTGTHLEHGLSTPIGRKWLCVGTNIRADKENETVPCRKLTSGRLSQGHMGVVNSGKGSKERPRKGGSSYGFVLDTVKPGILGELDVHRLHEGGISVHGGQRERALTPVVTSP</sequence>
<name>A0A4Y7T4K6_COPMI</name>
<proteinExistence type="predicted"/>
<comment type="caution">
    <text evidence="2">The sequence shown here is derived from an EMBL/GenBank/DDBJ whole genome shotgun (WGS) entry which is preliminary data.</text>
</comment>
<evidence type="ECO:0000313" key="2">
    <source>
        <dbReference type="EMBL" id="TEB29106.1"/>
    </source>
</evidence>
<gene>
    <name evidence="2" type="ORF">FA13DRAFT_690246</name>
</gene>
<evidence type="ECO:0000256" key="1">
    <source>
        <dbReference type="SAM" id="MobiDB-lite"/>
    </source>
</evidence>
<evidence type="ECO:0000313" key="3">
    <source>
        <dbReference type="Proteomes" id="UP000298030"/>
    </source>
</evidence>
<organism evidence="2 3">
    <name type="scientific">Coprinellus micaceus</name>
    <name type="common">Glistening ink-cap mushroom</name>
    <name type="synonym">Coprinus micaceus</name>
    <dbReference type="NCBI Taxonomy" id="71717"/>
    <lineage>
        <taxon>Eukaryota</taxon>
        <taxon>Fungi</taxon>
        <taxon>Dikarya</taxon>
        <taxon>Basidiomycota</taxon>
        <taxon>Agaricomycotina</taxon>
        <taxon>Agaricomycetes</taxon>
        <taxon>Agaricomycetidae</taxon>
        <taxon>Agaricales</taxon>
        <taxon>Agaricineae</taxon>
        <taxon>Psathyrellaceae</taxon>
        <taxon>Coprinellus</taxon>
    </lineage>
</organism>
<dbReference type="Proteomes" id="UP000298030">
    <property type="component" value="Unassembled WGS sequence"/>
</dbReference>